<name>A0A2U9PM20_MYCSE</name>
<dbReference type="Proteomes" id="UP000011200">
    <property type="component" value="Chromosome"/>
</dbReference>
<dbReference type="RefSeq" id="WP_003893084.1">
    <property type="nucleotide sequence ID" value="NZ_CP027541.1"/>
</dbReference>
<accession>A0A2U9PM20</accession>
<sequence length="55" mass="6021">MSGPFEAITARARARLQTLEGVAEELARLRADRSERPDAASRRRVLDGLVAGLED</sequence>
<dbReference type="AlphaFoldDB" id="A0A2U9PM20"/>
<evidence type="ECO:0000313" key="1">
    <source>
        <dbReference type="EMBL" id="AWT52685.1"/>
    </source>
</evidence>
<reference evidence="2" key="2">
    <citation type="submission" date="2018-03" db="EMBL/GenBank/DDBJ databases">
        <authorList>
            <person name="Derbyshire K."/>
            <person name="Gray T.A."/>
            <person name="Champion M."/>
        </authorList>
    </citation>
    <scope>NUCLEOTIDE SEQUENCE [LARGE SCALE GENOMIC DNA]</scope>
    <source>
        <strain evidence="2">MKD8</strain>
    </source>
</reference>
<reference evidence="1 2" key="1">
    <citation type="journal article" date="2013" name="Genome Announc.">
        <title>Draft genome sequence of MKD8, a conjugal recipient Mycobacterium smegmatis strain.</title>
        <authorList>
            <person name="Gray T.A."/>
            <person name="Palumbo M.J."/>
            <person name="Derbyshire K.M."/>
        </authorList>
    </citation>
    <scope>NUCLEOTIDE SEQUENCE [LARGE SCALE GENOMIC DNA]</scope>
    <source>
        <strain evidence="1 2">MKD8</strain>
    </source>
</reference>
<organism evidence="1 2">
    <name type="scientific">Mycolicibacterium smegmatis (strain MKD8)</name>
    <name type="common">Mycobacterium smegmatis</name>
    <dbReference type="NCBI Taxonomy" id="1214915"/>
    <lineage>
        <taxon>Bacteria</taxon>
        <taxon>Bacillati</taxon>
        <taxon>Actinomycetota</taxon>
        <taxon>Actinomycetes</taxon>
        <taxon>Mycobacteriales</taxon>
        <taxon>Mycobacteriaceae</taxon>
        <taxon>Mycolicibacterium</taxon>
    </lineage>
</organism>
<dbReference type="EMBL" id="CP027541">
    <property type="protein sequence ID" value="AWT52685.1"/>
    <property type="molecule type" value="Genomic_DNA"/>
</dbReference>
<proteinExistence type="predicted"/>
<protein>
    <submittedName>
        <fullName evidence="1">Uncharacterized protein</fullName>
    </submittedName>
</protein>
<evidence type="ECO:0000313" key="2">
    <source>
        <dbReference type="Proteomes" id="UP000011200"/>
    </source>
</evidence>
<gene>
    <name evidence="1" type="ORF">D806_017010</name>
</gene>